<sequence length="26" mass="2472">MVCLMAASAFAGSVGTAVKDATGLTV</sequence>
<name>K7N7L3_ANOAT</name>
<reference evidence="1" key="1">
    <citation type="submission" date="2009-04" db="EMBL/GenBank/DDBJ databases">
        <title>Study on biological characteristic of Anopheles anthropophagus female adult specific expressed gene.</title>
        <authorList>
            <person name="Ye Y."/>
            <person name="Zhang R."/>
            <person name="Zhu X."/>
        </authorList>
    </citation>
    <scope>NUCLEOTIDE SEQUENCE</scope>
</reference>
<proteinExistence type="evidence at transcript level"/>
<evidence type="ECO:0000313" key="1">
    <source>
        <dbReference type="EMBL" id="ACR54287.1"/>
    </source>
</evidence>
<organism evidence="1">
    <name type="scientific">Anopheles anthropophagus</name>
    <name type="common">Asian malaria mosquito</name>
    <name type="synonym">Anopheles lesteri anthropophagus</name>
    <dbReference type="NCBI Taxonomy" id="74872"/>
    <lineage>
        <taxon>Eukaryota</taxon>
        <taxon>Metazoa</taxon>
        <taxon>Ecdysozoa</taxon>
        <taxon>Arthropoda</taxon>
        <taxon>Hexapoda</taxon>
        <taxon>Insecta</taxon>
        <taxon>Pterygota</taxon>
        <taxon>Neoptera</taxon>
        <taxon>Endopterygota</taxon>
        <taxon>Diptera</taxon>
        <taxon>Nematocera</taxon>
        <taxon>Culicoidea</taxon>
        <taxon>Culicidae</taxon>
        <taxon>Anophelinae</taxon>
        <taxon>Anopheles</taxon>
    </lineage>
</organism>
<dbReference type="EMBL" id="FJ907236">
    <property type="protein sequence ID" value="ACR54287.1"/>
    <property type="molecule type" value="mRNA"/>
</dbReference>
<accession>K7N7L3</accession>
<protein>
    <submittedName>
        <fullName evidence="1">A2549-2</fullName>
    </submittedName>
</protein>
<dbReference type="AlphaFoldDB" id="K7N7L3"/>